<evidence type="ECO:0000313" key="1">
    <source>
        <dbReference type="EMBL" id="SMC71137.1"/>
    </source>
</evidence>
<dbReference type="Proteomes" id="UP000192393">
    <property type="component" value="Unassembled WGS sequence"/>
</dbReference>
<dbReference type="InterPro" id="IPR035986">
    <property type="entry name" value="PKD_dom_sf"/>
</dbReference>
<dbReference type="CDD" id="cd00146">
    <property type="entry name" value="PKD"/>
    <property type="match status" value="1"/>
</dbReference>
<dbReference type="Gene3D" id="2.60.40.10">
    <property type="entry name" value="Immunoglobulins"/>
    <property type="match status" value="1"/>
</dbReference>
<dbReference type="OrthoDB" id="9765926at2"/>
<proteinExistence type="predicted"/>
<reference evidence="1 2" key="1">
    <citation type="submission" date="2017-04" db="EMBL/GenBank/DDBJ databases">
        <authorList>
            <person name="Afonso C.L."/>
            <person name="Miller P.J."/>
            <person name="Scott M.A."/>
            <person name="Spackman E."/>
            <person name="Goraichik I."/>
            <person name="Dimitrov K.M."/>
            <person name="Suarez D.L."/>
            <person name="Swayne D.E."/>
        </authorList>
    </citation>
    <scope>NUCLEOTIDE SEQUENCE [LARGE SCALE GENOMIC DNA]</scope>
    <source>
        <strain evidence="1 2">CGMCC 1.12708</strain>
    </source>
</reference>
<dbReference type="SUPFAM" id="SSF49299">
    <property type="entry name" value="PKD domain"/>
    <property type="match status" value="1"/>
</dbReference>
<dbReference type="RefSeq" id="WP_084017588.1">
    <property type="nucleotide sequence ID" value="NZ_FWXS01000006.1"/>
</dbReference>
<organism evidence="1 2">
    <name type="scientific">Moheibacter sediminis</name>
    <dbReference type="NCBI Taxonomy" id="1434700"/>
    <lineage>
        <taxon>Bacteria</taxon>
        <taxon>Pseudomonadati</taxon>
        <taxon>Bacteroidota</taxon>
        <taxon>Flavobacteriia</taxon>
        <taxon>Flavobacteriales</taxon>
        <taxon>Weeksellaceae</taxon>
        <taxon>Moheibacter</taxon>
    </lineage>
</organism>
<dbReference type="InterPro" id="IPR013783">
    <property type="entry name" value="Ig-like_fold"/>
</dbReference>
<dbReference type="EMBL" id="FWXS01000006">
    <property type="protein sequence ID" value="SMC71137.1"/>
    <property type="molecule type" value="Genomic_DNA"/>
</dbReference>
<dbReference type="InterPro" id="IPR026341">
    <property type="entry name" value="T9SS_type_B"/>
</dbReference>
<dbReference type="NCBIfam" id="TIGR04131">
    <property type="entry name" value="Bac_Flav_CTERM"/>
    <property type="match status" value="1"/>
</dbReference>
<keyword evidence="2" id="KW-1185">Reference proteome</keyword>
<name>A0A1W2BDS2_9FLAO</name>
<dbReference type="AlphaFoldDB" id="A0A1W2BDS2"/>
<evidence type="ECO:0000313" key="2">
    <source>
        <dbReference type="Proteomes" id="UP000192393"/>
    </source>
</evidence>
<dbReference type="STRING" id="1434700.SAMN06296427_106102"/>
<gene>
    <name evidence="1" type="ORF">SAMN06296427_106102</name>
</gene>
<dbReference type="Pfam" id="PF13585">
    <property type="entry name" value="CHU_C"/>
    <property type="match status" value="1"/>
</dbReference>
<sequence length="999" mass="108070">MERTLRIIKFIPLLVFGTLLIINQASLSKNEKLNNNAGLGFNSTALDFKNTTDFKFPKELFKDSFDGFMKPSSVVNAPDQIPCDFTPVCSNETFSGDAPVGNPMGTIESSCQILESDDVTWYYVQIQSGTTFTFVISPEGDDDYDFAAWLNPADCNNLGIADRASYAAPGGDYDTGLALSASDTCETAFGDGFVSHFDVQPGDIIVIAVDKYSDNAPGFELSFGGDSVLDCSILGEAFYEECDNDNNGEVQFDLNSIAVDLAEGDATLQFKFYSTEEDATDDTANNLLSSPYTLAVSNSPTLIYAQVKNQGGVIVEIIAVSLTLNPGIQLENGPFVIQVEGSGTGTFDLTSIQSSLVADPTGLTFLYYEQESDANAGNNNFIASPTTYQAANGTTVYVRVISASGCSAVASVNLRLNQVNNPCNFIPICSNDDINEDVVPLPEAIQLNASCVSFTNTDIAFYYLRIEEGTTFTFTIAPDTNNDYDFMLWQNAPDCNDLTNTQATRASYDAPFGSYETGLMLDETDLCEGAAGGGLVEGFVRHLDVQPGDEIIIAIYKFNSGGGFNLSFGGDAILDCTILGELDYAQCDDDQDGEVIFDLNPIAEDIVNGDDFLNVTFYSTEADATNDTGNNIVNTPYTVTNTSSPDVIYAQVKDDLGEVVEIYTITLSISEGVTGAQSVSDSYCDAGLDGTETVNLTSYNLIPNQNTYTLTYYETEQDAIDGNASFIPTPANYVTGTTTVYVRIENAGGCFDVVEINIEVSGLEVDLGENFTMCEGEFTVTAAGDFSNFTGVTFTWQFNGDVIQGATTDTLTITQPGEYTVTVNTAEGCSGTDTINVLPGEAPVITAVNVGPDYVIVEATGGVQPYQYSITGVVWQNSNQFNYLQPGTHTVYVRTAEGCIVSQEFVIFQIPTMFTPNGDGINDTWNIPGFDIYPQSNIVIYDRQGRLVYQSEITSNQIWNGFFMNGQKAPTQDYWYIINVSDGRKFTGHVTVKSRGEKN</sequence>
<accession>A0A1W2BDS2</accession>
<protein>
    <submittedName>
        <fullName evidence="1">Gliding motility-associated C-terminal domain-containing protein</fullName>
    </submittedName>
</protein>